<organism evidence="2 3">
    <name type="scientific">Protopolystoma xenopodis</name>
    <dbReference type="NCBI Taxonomy" id="117903"/>
    <lineage>
        <taxon>Eukaryota</taxon>
        <taxon>Metazoa</taxon>
        <taxon>Spiralia</taxon>
        <taxon>Lophotrochozoa</taxon>
        <taxon>Platyhelminthes</taxon>
        <taxon>Monogenea</taxon>
        <taxon>Polyopisthocotylea</taxon>
        <taxon>Polystomatidea</taxon>
        <taxon>Polystomatidae</taxon>
        <taxon>Protopolystoma</taxon>
    </lineage>
</organism>
<dbReference type="EMBL" id="CAAALY010259412">
    <property type="protein sequence ID" value="VEL38905.1"/>
    <property type="molecule type" value="Genomic_DNA"/>
</dbReference>
<dbReference type="Proteomes" id="UP000784294">
    <property type="component" value="Unassembled WGS sequence"/>
</dbReference>
<reference evidence="2" key="1">
    <citation type="submission" date="2018-11" db="EMBL/GenBank/DDBJ databases">
        <authorList>
            <consortium name="Pathogen Informatics"/>
        </authorList>
    </citation>
    <scope>NUCLEOTIDE SEQUENCE</scope>
</reference>
<comment type="caution">
    <text evidence="2">The sequence shown here is derived from an EMBL/GenBank/DDBJ whole genome shotgun (WGS) entry which is preliminary data.</text>
</comment>
<feature type="compositionally biased region" description="Low complexity" evidence="1">
    <location>
        <begin position="22"/>
        <end position="34"/>
    </location>
</feature>
<proteinExistence type="predicted"/>
<dbReference type="AlphaFoldDB" id="A0A3S5FGL2"/>
<protein>
    <submittedName>
        <fullName evidence="2">Uncharacterized protein</fullName>
    </submittedName>
</protein>
<gene>
    <name evidence="2" type="ORF">PXEA_LOCUS32345</name>
</gene>
<feature type="region of interest" description="Disordered" evidence="1">
    <location>
        <begin position="21"/>
        <end position="60"/>
    </location>
</feature>
<evidence type="ECO:0000256" key="1">
    <source>
        <dbReference type="SAM" id="MobiDB-lite"/>
    </source>
</evidence>
<accession>A0A3S5FGL2</accession>
<evidence type="ECO:0000313" key="2">
    <source>
        <dbReference type="EMBL" id="VEL38905.1"/>
    </source>
</evidence>
<name>A0A3S5FGL2_9PLAT</name>
<keyword evidence="3" id="KW-1185">Reference proteome</keyword>
<evidence type="ECO:0000313" key="3">
    <source>
        <dbReference type="Proteomes" id="UP000784294"/>
    </source>
</evidence>
<sequence length="228" mass="24430">MSTTSLFCNVSWFSVSLRKRTSSSSGSRSSASSEGRFRLSEVSRAQHHSFHGGLQGGQHHADQAVVNRPATYFVSPSSASTTTKKGCLVPVLVKQNVGPSYEAMKHKAKDKEVGQEFSQNKQIFHSITRTTGAKTDSGNGNAYCNEFDRERTPIQTVIPHQNQATQRAIVSKNVHVDHIVCSSADTVSNGIVRYSTATTNGVGGVEYDVPANGLSPGSQLSKEGVSQG</sequence>